<accession>A0ABU5E6S8</accession>
<evidence type="ECO:0000256" key="2">
    <source>
        <dbReference type="SAM" id="MobiDB-lite"/>
    </source>
</evidence>
<reference evidence="3 4" key="1">
    <citation type="journal article" date="2016" name="Antonie Van Leeuwenhoek">
        <title>Dongia soli sp. nov., isolated from soil from Dokdo, Korea.</title>
        <authorList>
            <person name="Kim D.U."/>
            <person name="Lee H."/>
            <person name="Kim H."/>
            <person name="Kim S.G."/>
            <person name="Ka J.O."/>
        </authorList>
    </citation>
    <scope>NUCLEOTIDE SEQUENCE [LARGE SCALE GENOMIC DNA]</scope>
    <source>
        <strain evidence="3 4">D78</strain>
    </source>
</reference>
<dbReference type="RefSeq" id="WP_320506933.1">
    <property type="nucleotide sequence ID" value="NZ_JAXCLW010000001.1"/>
</dbReference>
<dbReference type="PANTHER" id="PTHR35024">
    <property type="entry name" value="HYPOTHETICAL CYTOSOLIC PROTEIN"/>
    <property type="match status" value="1"/>
</dbReference>
<comment type="similarity">
    <text evidence="1">Belongs to the bactofilin family.</text>
</comment>
<dbReference type="Pfam" id="PF04519">
    <property type="entry name" value="Bactofilin"/>
    <property type="match status" value="1"/>
</dbReference>
<comment type="caution">
    <text evidence="3">The sequence shown here is derived from an EMBL/GenBank/DDBJ whole genome shotgun (WGS) entry which is preliminary data.</text>
</comment>
<keyword evidence="4" id="KW-1185">Reference proteome</keyword>
<organism evidence="3 4">
    <name type="scientific">Dongia soli</name>
    <dbReference type="NCBI Taxonomy" id="600628"/>
    <lineage>
        <taxon>Bacteria</taxon>
        <taxon>Pseudomonadati</taxon>
        <taxon>Pseudomonadota</taxon>
        <taxon>Alphaproteobacteria</taxon>
        <taxon>Rhodospirillales</taxon>
        <taxon>Dongiaceae</taxon>
        <taxon>Dongia</taxon>
    </lineage>
</organism>
<feature type="compositionally biased region" description="Polar residues" evidence="2">
    <location>
        <begin position="1"/>
        <end position="15"/>
    </location>
</feature>
<feature type="compositionally biased region" description="Polar residues" evidence="2">
    <location>
        <begin position="24"/>
        <end position="37"/>
    </location>
</feature>
<dbReference type="Proteomes" id="UP001279642">
    <property type="component" value="Unassembled WGS sequence"/>
</dbReference>
<evidence type="ECO:0000256" key="1">
    <source>
        <dbReference type="ARBA" id="ARBA00044755"/>
    </source>
</evidence>
<dbReference type="InterPro" id="IPR007607">
    <property type="entry name" value="BacA/B"/>
</dbReference>
<name>A0ABU5E6S8_9PROT</name>
<proteinExistence type="inferred from homology"/>
<dbReference type="PANTHER" id="PTHR35024:SF4">
    <property type="entry name" value="POLYMER-FORMING CYTOSKELETAL PROTEIN"/>
    <property type="match status" value="1"/>
</dbReference>
<evidence type="ECO:0000313" key="3">
    <source>
        <dbReference type="EMBL" id="MDY0881891.1"/>
    </source>
</evidence>
<feature type="compositionally biased region" description="Low complexity" evidence="2">
    <location>
        <begin position="55"/>
        <end position="69"/>
    </location>
</feature>
<sequence>MTQPTTETGQDTGRSSYLKPDASSAASGVSRPASNPDISRRPPDLSAFAPRRADTPATSPAASSTPASTGTQGAGEMKKLIVGREINLNGEVRNCDSLVVEGTVEAVLSDCRSIELAPSGQFKGSANVEAADVSGRFDGELTVNGRLTVRSTGKVLGKVYYGQLEIERGGILSGTVEALPETARAAGITGDKLV</sequence>
<protein>
    <submittedName>
        <fullName evidence="3">Polymer-forming cytoskeletal protein</fullName>
    </submittedName>
</protein>
<gene>
    <name evidence="3" type="ORF">SMD27_03480</name>
</gene>
<evidence type="ECO:0000313" key="4">
    <source>
        <dbReference type="Proteomes" id="UP001279642"/>
    </source>
</evidence>
<feature type="region of interest" description="Disordered" evidence="2">
    <location>
        <begin position="1"/>
        <end position="75"/>
    </location>
</feature>
<dbReference type="EMBL" id="JAXCLW010000001">
    <property type="protein sequence ID" value="MDY0881891.1"/>
    <property type="molecule type" value="Genomic_DNA"/>
</dbReference>